<feature type="transmembrane region" description="Helical" evidence="1">
    <location>
        <begin position="21"/>
        <end position="45"/>
    </location>
</feature>
<reference evidence="2 3" key="1">
    <citation type="submission" date="2023-11" db="EMBL/GenBank/DDBJ databases">
        <title>Draft genome sequence of Microbacterium arthrosphaerae JCM 30492.</title>
        <authorList>
            <person name="Zhang G."/>
            <person name="Ding Y."/>
        </authorList>
    </citation>
    <scope>NUCLEOTIDE SEQUENCE [LARGE SCALE GENOMIC DNA]</scope>
    <source>
        <strain evidence="2 3">JCM 30492</strain>
    </source>
</reference>
<gene>
    <name evidence="2" type="ORF">R8Z58_14600</name>
</gene>
<evidence type="ECO:0000313" key="2">
    <source>
        <dbReference type="EMBL" id="MDW4574007.1"/>
    </source>
</evidence>
<keyword evidence="1" id="KW-1133">Transmembrane helix</keyword>
<protein>
    <recommendedName>
        <fullName evidence="4">FtsX-like permease family protein</fullName>
    </recommendedName>
</protein>
<feature type="transmembrane region" description="Helical" evidence="1">
    <location>
        <begin position="706"/>
        <end position="729"/>
    </location>
</feature>
<feature type="transmembrane region" description="Helical" evidence="1">
    <location>
        <begin position="194"/>
        <end position="215"/>
    </location>
</feature>
<feature type="transmembrane region" description="Helical" evidence="1">
    <location>
        <begin position="162"/>
        <end position="182"/>
    </location>
</feature>
<keyword evidence="1" id="KW-0812">Transmembrane</keyword>
<feature type="transmembrane region" description="Helical" evidence="1">
    <location>
        <begin position="235"/>
        <end position="257"/>
    </location>
</feature>
<accession>A0ABU4H3U7</accession>
<sequence>MPDRPAPSSVRLLRQRAGAQVGLLVSAAATVAVAVATVSVVIAWLERAVAVAGDPAPPGLSPDEVAAQARVGAVALGSASPALVLMVAILAGTAVAQLARLAAAAREHETATIRARGFSRRQATMTDAAEGVVVALIGAVAGVGVAVGLAAVFGAVPAAALAAWPWVLATAVLLAAVFAIALRRGEGRRTTTRVGRATTAAVIVVVPLASALVVWQLPRARGRGFDPIVAVAPAVVLMAGALVALAVFGAVAVAWARPAARFPALQPGYPARQVARRIPIYAVAVLLVALTVAQAVFASAYSATWSAMVTDSAAVRAGADLRVDMSPQYASPVQVADAASVEGVEASAPATVEEVEIGEADAELVAVPASGIAPVVTSAGGLVDKAALEGTASPGGDAVTAEPLPLGDEATALRVTARAESSGTRHPGFGLVALLLDATGTPDDVILDGELTANDDGSTSLVAEAALPEEGTGPWRLLAIGAFRERAFTGATTQVSVESVEAVGGEPLDIRASVEFPSGINDVIAWLADGAASDSEPAPVAVVVTSALAAHLGIVPGDTFEFRYAGSGRRGEAVVSSITDLVPGASSALAFFAPLENVLVSQLQRDPSFVAPNSVWAAGDPAADDEMSAALGDRPVATAAPGVAAEVTHALVPGWWIATAGAMALSLVAAFAIVQTLAIARGRELGVLRALGIRAATQGRMRAAELGGVFGAALVLGAVTGGLASWLIVPALVRAVTPGILPAAGGLSFSWGLLGAAVAVLAAGLAIVVAAVAVSVSRAARSSTVGEESR</sequence>
<proteinExistence type="predicted"/>
<dbReference type="EMBL" id="JAWQEV010000005">
    <property type="protein sequence ID" value="MDW4574007.1"/>
    <property type="molecule type" value="Genomic_DNA"/>
</dbReference>
<feature type="transmembrane region" description="Helical" evidence="1">
    <location>
        <begin position="278"/>
        <end position="301"/>
    </location>
</feature>
<name>A0ABU4H3U7_9MICO</name>
<feature type="transmembrane region" description="Helical" evidence="1">
    <location>
        <begin position="655"/>
        <end position="680"/>
    </location>
</feature>
<feature type="transmembrane region" description="Helical" evidence="1">
    <location>
        <begin position="749"/>
        <end position="774"/>
    </location>
</feature>
<evidence type="ECO:0008006" key="4">
    <source>
        <dbReference type="Google" id="ProtNLM"/>
    </source>
</evidence>
<evidence type="ECO:0000256" key="1">
    <source>
        <dbReference type="SAM" id="Phobius"/>
    </source>
</evidence>
<evidence type="ECO:0000313" key="3">
    <source>
        <dbReference type="Proteomes" id="UP001283109"/>
    </source>
</evidence>
<organism evidence="2 3">
    <name type="scientific">Microbacterium arthrosphaerae</name>
    <dbReference type="NCBI Taxonomy" id="792652"/>
    <lineage>
        <taxon>Bacteria</taxon>
        <taxon>Bacillati</taxon>
        <taxon>Actinomycetota</taxon>
        <taxon>Actinomycetes</taxon>
        <taxon>Micrococcales</taxon>
        <taxon>Microbacteriaceae</taxon>
        <taxon>Microbacterium</taxon>
    </lineage>
</organism>
<keyword evidence="3" id="KW-1185">Reference proteome</keyword>
<dbReference type="RefSeq" id="WP_318354511.1">
    <property type="nucleotide sequence ID" value="NZ_JAWQEV010000005.1"/>
</dbReference>
<keyword evidence="1" id="KW-0472">Membrane</keyword>
<feature type="transmembrane region" description="Helical" evidence="1">
    <location>
        <begin position="131"/>
        <end position="156"/>
    </location>
</feature>
<comment type="caution">
    <text evidence="2">The sequence shown here is derived from an EMBL/GenBank/DDBJ whole genome shotgun (WGS) entry which is preliminary data.</text>
</comment>
<dbReference type="Proteomes" id="UP001283109">
    <property type="component" value="Unassembled WGS sequence"/>
</dbReference>